<accession>A0ABU2JP81</accession>
<proteinExistence type="predicted"/>
<dbReference type="EMBL" id="JAVREO010000004">
    <property type="protein sequence ID" value="MDT0266541.1"/>
    <property type="molecule type" value="Genomic_DNA"/>
</dbReference>
<comment type="caution">
    <text evidence="1">The sequence shown here is derived from an EMBL/GenBank/DDBJ whole genome shotgun (WGS) entry which is preliminary data.</text>
</comment>
<gene>
    <name evidence="1" type="ORF">RM844_09555</name>
</gene>
<keyword evidence="2" id="KW-1185">Reference proteome</keyword>
<organism evidence="1 2">
    <name type="scientific">Streptomyces chisholmiae</name>
    <dbReference type="NCBI Taxonomy" id="3075540"/>
    <lineage>
        <taxon>Bacteria</taxon>
        <taxon>Bacillati</taxon>
        <taxon>Actinomycetota</taxon>
        <taxon>Actinomycetes</taxon>
        <taxon>Kitasatosporales</taxon>
        <taxon>Streptomycetaceae</taxon>
        <taxon>Streptomyces</taxon>
    </lineage>
</organism>
<name>A0ABU2JP81_9ACTN</name>
<evidence type="ECO:0000313" key="2">
    <source>
        <dbReference type="Proteomes" id="UP001183410"/>
    </source>
</evidence>
<sequence>MSTPRTSTPRERPPFVADERTQLLGWLDLQRDICRWKTEGLSAADAHRAVLPSSPLMTAAGIISHLRWVEHAWFEVIFLNRPAADNPQFREEPEDGDMLVAGVPLDQLLDDYRRQCAVSNEIVAAHALDDTGRNPEVRAAAGTLRWMLLHMLEETARHAGHLDLIREQLDGRTGYY</sequence>
<dbReference type="Proteomes" id="UP001183410">
    <property type="component" value="Unassembled WGS sequence"/>
</dbReference>
<protein>
    <submittedName>
        <fullName evidence="1">DinB family protein</fullName>
    </submittedName>
</protein>
<dbReference type="RefSeq" id="WP_311666554.1">
    <property type="nucleotide sequence ID" value="NZ_JAVREO010000004.1"/>
</dbReference>
<dbReference type="InterPro" id="IPR034660">
    <property type="entry name" value="DinB/YfiT-like"/>
</dbReference>
<dbReference type="Pfam" id="PF04978">
    <property type="entry name" value="MST"/>
    <property type="match status" value="1"/>
</dbReference>
<dbReference type="InterPro" id="IPR007061">
    <property type="entry name" value="MST-like"/>
</dbReference>
<evidence type="ECO:0000313" key="1">
    <source>
        <dbReference type="EMBL" id="MDT0266541.1"/>
    </source>
</evidence>
<dbReference type="Gene3D" id="1.20.120.450">
    <property type="entry name" value="dinb family like domain"/>
    <property type="match status" value="1"/>
</dbReference>
<dbReference type="SUPFAM" id="SSF109854">
    <property type="entry name" value="DinB/YfiT-like putative metalloenzymes"/>
    <property type="match status" value="1"/>
</dbReference>
<reference evidence="2" key="1">
    <citation type="submission" date="2023-07" db="EMBL/GenBank/DDBJ databases">
        <title>30 novel species of actinomycetes from the DSMZ collection.</title>
        <authorList>
            <person name="Nouioui I."/>
        </authorList>
    </citation>
    <scope>NUCLEOTIDE SEQUENCE [LARGE SCALE GENOMIC DNA]</scope>
    <source>
        <strain evidence="2">DSM 44915</strain>
    </source>
</reference>